<dbReference type="GO" id="GO:0005886">
    <property type="term" value="C:plasma membrane"/>
    <property type="evidence" value="ECO:0007669"/>
    <property type="project" value="TreeGrafter"/>
</dbReference>
<feature type="transmembrane region" description="Helical" evidence="5">
    <location>
        <begin position="109"/>
        <end position="130"/>
    </location>
</feature>
<keyword evidence="8" id="KW-1185">Reference proteome</keyword>
<dbReference type="RefSeq" id="WP_112747416.1">
    <property type="nucleotide sequence ID" value="NZ_QMFY01000006.1"/>
</dbReference>
<dbReference type="GO" id="GO:0046943">
    <property type="term" value="F:carboxylic acid transmembrane transporter activity"/>
    <property type="evidence" value="ECO:0007669"/>
    <property type="project" value="TreeGrafter"/>
</dbReference>
<keyword evidence="3 5" id="KW-1133">Transmembrane helix</keyword>
<dbReference type="InterPro" id="IPR036259">
    <property type="entry name" value="MFS_trans_sf"/>
</dbReference>
<dbReference type="SUPFAM" id="SSF103473">
    <property type="entry name" value="MFS general substrate transporter"/>
    <property type="match status" value="1"/>
</dbReference>
<feature type="transmembrane region" description="Helical" evidence="5">
    <location>
        <begin position="378"/>
        <end position="398"/>
    </location>
</feature>
<name>A0A364Y393_9BACT</name>
<feature type="transmembrane region" description="Helical" evidence="5">
    <location>
        <begin position="12"/>
        <end position="37"/>
    </location>
</feature>
<protein>
    <submittedName>
        <fullName evidence="7">MFS transporter</fullName>
    </submittedName>
</protein>
<feature type="domain" description="Major facilitator superfamily (MFS) profile" evidence="6">
    <location>
        <begin position="15"/>
        <end position="410"/>
    </location>
</feature>
<dbReference type="Gene3D" id="1.20.1250.20">
    <property type="entry name" value="MFS general substrate transporter like domains"/>
    <property type="match status" value="2"/>
</dbReference>
<dbReference type="InterPro" id="IPR020846">
    <property type="entry name" value="MFS_dom"/>
</dbReference>
<dbReference type="Proteomes" id="UP000251889">
    <property type="component" value="Unassembled WGS sequence"/>
</dbReference>
<feature type="transmembrane region" description="Helical" evidence="5">
    <location>
        <begin position="142"/>
        <end position="160"/>
    </location>
</feature>
<keyword evidence="2 5" id="KW-0812">Transmembrane</keyword>
<evidence type="ECO:0000259" key="6">
    <source>
        <dbReference type="PROSITE" id="PS50850"/>
    </source>
</evidence>
<evidence type="ECO:0000256" key="5">
    <source>
        <dbReference type="SAM" id="Phobius"/>
    </source>
</evidence>
<gene>
    <name evidence="7" type="ORF">DQQ10_13565</name>
</gene>
<dbReference type="AlphaFoldDB" id="A0A364Y393"/>
<proteinExistence type="predicted"/>
<evidence type="ECO:0000256" key="4">
    <source>
        <dbReference type="ARBA" id="ARBA00023136"/>
    </source>
</evidence>
<dbReference type="OrthoDB" id="9774156at2"/>
<dbReference type="InterPro" id="IPR011701">
    <property type="entry name" value="MFS"/>
</dbReference>
<feature type="transmembrane region" description="Helical" evidence="5">
    <location>
        <begin position="261"/>
        <end position="281"/>
    </location>
</feature>
<dbReference type="PANTHER" id="PTHR23508:SF10">
    <property type="entry name" value="CARBOXYLIC ACID TRANSPORTER PROTEIN HOMOLOG"/>
    <property type="match status" value="1"/>
</dbReference>
<evidence type="ECO:0000256" key="3">
    <source>
        <dbReference type="ARBA" id="ARBA00022989"/>
    </source>
</evidence>
<accession>A0A364Y393</accession>
<comment type="subcellular location">
    <subcellularLocation>
        <location evidence="1">Membrane</location>
        <topology evidence="1">Multi-pass membrane protein</topology>
    </subcellularLocation>
</comment>
<evidence type="ECO:0000313" key="7">
    <source>
        <dbReference type="EMBL" id="RAW00616.1"/>
    </source>
</evidence>
<comment type="caution">
    <text evidence="7">The sequence shown here is derived from an EMBL/GenBank/DDBJ whole genome shotgun (WGS) entry which is preliminary data.</text>
</comment>
<feature type="transmembrane region" description="Helical" evidence="5">
    <location>
        <begin position="314"/>
        <end position="333"/>
    </location>
</feature>
<organism evidence="7 8">
    <name type="scientific">Pseudochryseolinea flava</name>
    <dbReference type="NCBI Taxonomy" id="2059302"/>
    <lineage>
        <taxon>Bacteria</taxon>
        <taxon>Pseudomonadati</taxon>
        <taxon>Bacteroidota</taxon>
        <taxon>Cytophagia</taxon>
        <taxon>Cytophagales</taxon>
        <taxon>Fulvivirgaceae</taxon>
        <taxon>Pseudochryseolinea</taxon>
    </lineage>
</organism>
<evidence type="ECO:0000313" key="8">
    <source>
        <dbReference type="Proteomes" id="UP000251889"/>
    </source>
</evidence>
<feature type="transmembrane region" description="Helical" evidence="5">
    <location>
        <begin position="345"/>
        <end position="366"/>
    </location>
</feature>
<feature type="transmembrane region" description="Helical" evidence="5">
    <location>
        <begin position="288"/>
        <end position="308"/>
    </location>
</feature>
<evidence type="ECO:0000256" key="2">
    <source>
        <dbReference type="ARBA" id="ARBA00022692"/>
    </source>
</evidence>
<feature type="transmembrane region" description="Helical" evidence="5">
    <location>
        <begin position="172"/>
        <end position="189"/>
    </location>
</feature>
<sequence>MNTSSRKSESLFQLAVVVSALGFFVDVYDLLLFGIVRKDSLHALGLSPEEIVTQGETIISVQMVGLLIGGIVWGIIGDKKGRLKVLFGSILLYSIANILNGMVTTIPQYIVLRFIAGIGLAGELGAGITLVSELLPKEKRGLASAMIASFGIFGAVSAYFTHSYFQDWRLCYYIGGGLGLILLLLRVSVYESTLFNEIKSKQVERGNFLMFFNDKNRFFKYLQCVMIGIPAWFIIGVLVTFSDAFAKEMGIQGVDPGKAIMFQYMAIAFGDMSAGLLSQWFKSRKKALFIFYGITICFAILYFLQTPSSSPENFYWICAGLGYGTGFTVVYITMSAEQFGTNLRASAAISIPNMVRGALPLIILLFKFTRSLTESYVTGGWITGIILMSIAIFAAWNIEETFGKDLNFVE</sequence>
<dbReference type="PROSITE" id="PS50850">
    <property type="entry name" value="MFS"/>
    <property type="match status" value="1"/>
</dbReference>
<dbReference type="Pfam" id="PF07690">
    <property type="entry name" value="MFS_1"/>
    <property type="match status" value="1"/>
</dbReference>
<feature type="transmembrane region" description="Helical" evidence="5">
    <location>
        <begin position="83"/>
        <end position="103"/>
    </location>
</feature>
<evidence type="ECO:0000256" key="1">
    <source>
        <dbReference type="ARBA" id="ARBA00004141"/>
    </source>
</evidence>
<dbReference type="EMBL" id="QMFY01000006">
    <property type="protein sequence ID" value="RAW00616.1"/>
    <property type="molecule type" value="Genomic_DNA"/>
</dbReference>
<feature type="transmembrane region" description="Helical" evidence="5">
    <location>
        <begin position="57"/>
        <end position="76"/>
    </location>
</feature>
<dbReference type="PANTHER" id="PTHR23508">
    <property type="entry name" value="CARBOXYLIC ACID TRANSPORTER PROTEIN HOMOLOG"/>
    <property type="match status" value="1"/>
</dbReference>
<reference evidence="7 8" key="1">
    <citation type="submission" date="2018-06" db="EMBL/GenBank/DDBJ databases">
        <title>Chryseolinea flavus sp. nov., a member of the phylum Bacteroidetes isolated from soil.</title>
        <authorList>
            <person name="Li Y."/>
            <person name="Wang J."/>
        </authorList>
    </citation>
    <scope>NUCLEOTIDE SEQUENCE [LARGE SCALE GENOMIC DNA]</scope>
    <source>
        <strain evidence="7 8">SDU1-6</strain>
    </source>
</reference>
<feature type="transmembrane region" description="Helical" evidence="5">
    <location>
        <begin position="218"/>
        <end position="241"/>
    </location>
</feature>
<keyword evidence="4 5" id="KW-0472">Membrane</keyword>